<dbReference type="PROSITE" id="PS00108">
    <property type="entry name" value="PROTEIN_KINASE_ST"/>
    <property type="match status" value="1"/>
</dbReference>
<sequence>MDVSASSNGVMTVDHLRTLLSQQEGVQTLLDSVECSQAQYVVDLLQDVITYPSIIDVAKLMLMAEQEIQNNASRITADPGAYRKRCKKSLQALVDKHDVLPSSLFIKDIVQETDRPLYGGGFSDVYRGVWGRQKVCLKVLRVHLEGEKLARERVRREFHKEALLWTRLSHPNLLPCLGVNATLFPEQFCMVSPWMPEGDVITFLKSHPQTDRLLVILEIAAGISYLHSLEPEIVHGDIKGANVLVDGHGRCYLADFGLSIAVGTTLINKTITGKMQGSVRWMAPELFDYSDTTSSLSPEETKGFRLARDIYAYACTVYEV</sequence>
<feature type="domain" description="Protein kinase" evidence="1">
    <location>
        <begin position="111"/>
        <end position="320"/>
    </location>
</feature>
<dbReference type="SMART" id="SM00220">
    <property type="entry name" value="S_TKc"/>
    <property type="match status" value="1"/>
</dbReference>
<reference evidence="2 3" key="1">
    <citation type="submission" date="2024-02" db="EMBL/GenBank/DDBJ databases">
        <title>A draft genome for the cacao thread blight pathogen Marasmius crinis-equi.</title>
        <authorList>
            <person name="Cohen S.P."/>
            <person name="Baruah I.K."/>
            <person name="Amoako-Attah I."/>
            <person name="Bukari Y."/>
            <person name="Meinhardt L.W."/>
            <person name="Bailey B.A."/>
        </authorList>
    </citation>
    <scope>NUCLEOTIDE SEQUENCE [LARGE SCALE GENOMIC DNA]</scope>
    <source>
        <strain evidence="2 3">GH-76</strain>
    </source>
</reference>
<dbReference type="Proteomes" id="UP001465976">
    <property type="component" value="Unassembled WGS sequence"/>
</dbReference>
<dbReference type="InterPro" id="IPR011009">
    <property type="entry name" value="Kinase-like_dom_sf"/>
</dbReference>
<name>A0ABR3EJH3_9AGAR</name>
<dbReference type="InterPro" id="IPR001245">
    <property type="entry name" value="Ser-Thr/Tyr_kinase_cat_dom"/>
</dbReference>
<dbReference type="PROSITE" id="PS50011">
    <property type="entry name" value="PROTEIN_KINASE_DOM"/>
    <property type="match status" value="1"/>
</dbReference>
<gene>
    <name evidence="2" type="ORF">V5O48_019040</name>
</gene>
<accession>A0ABR3EJH3</accession>
<dbReference type="Gene3D" id="1.10.510.10">
    <property type="entry name" value="Transferase(Phosphotransferase) domain 1"/>
    <property type="match status" value="1"/>
</dbReference>
<dbReference type="PANTHER" id="PTHR44329">
    <property type="entry name" value="SERINE/THREONINE-PROTEIN KINASE TNNI3K-RELATED"/>
    <property type="match status" value="1"/>
</dbReference>
<dbReference type="Pfam" id="PF07714">
    <property type="entry name" value="PK_Tyr_Ser-Thr"/>
    <property type="match status" value="1"/>
</dbReference>
<protein>
    <recommendedName>
        <fullName evidence="1">Protein kinase domain-containing protein</fullName>
    </recommendedName>
</protein>
<dbReference type="InterPro" id="IPR051681">
    <property type="entry name" value="Ser/Thr_Kinases-Pseudokinases"/>
</dbReference>
<proteinExistence type="predicted"/>
<dbReference type="InterPro" id="IPR000719">
    <property type="entry name" value="Prot_kinase_dom"/>
</dbReference>
<dbReference type="SUPFAM" id="SSF56112">
    <property type="entry name" value="Protein kinase-like (PK-like)"/>
    <property type="match status" value="1"/>
</dbReference>
<evidence type="ECO:0000313" key="3">
    <source>
        <dbReference type="Proteomes" id="UP001465976"/>
    </source>
</evidence>
<keyword evidence="3" id="KW-1185">Reference proteome</keyword>
<comment type="caution">
    <text evidence="2">The sequence shown here is derived from an EMBL/GenBank/DDBJ whole genome shotgun (WGS) entry which is preliminary data.</text>
</comment>
<dbReference type="EMBL" id="JBAHYK010004032">
    <property type="protein sequence ID" value="KAL0563038.1"/>
    <property type="molecule type" value="Genomic_DNA"/>
</dbReference>
<organism evidence="2 3">
    <name type="scientific">Marasmius crinis-equi</name>
    <dbReference type="NCBI Taxonomy" id="585013"/>
    <lineage>
        <taxon>Eukaryota</taxon>
        <taxon>Fungi</taxon>
        <taxon>Dikarya</taxon>
        <taxon>Basidiomycota</taxon>
        <taxon>Agaricomycotina</taxon>
        <taxon>Agaricomycetes</taxon>
        <taxon>Agaricomycetidae</taxon>
        <taxon>Agaricales</taxon>
        <taxon>Marasmiineae</taxon>
        <taxon>Marasmiaceae</taxon>
        <taxon>Marasmius</taxon>
    </lineage>
</organism>
<evidence type="ECO:0000259" key="1">
    <source>
        <dbReference type="PROSITE" id="PS50011"/>
    </source>
</evidence>
<evidence type="ECO:0000313" key="2">
    <source>
        <dbReference type="EMBL" id="KAL0563038.1"/>
    </source>
</evidence>
<dbReference type="InterPro" id="IPR008271">
    <property type="entry name" value="Ser/Thr_kinase_AS"/>
</dbReference>